<reference evidence="2 4" key="2">
    <citation type="submission" date="2019-03" db="EMBL/GenBank/DDBJ databases">
        <title>Genomic Encyclopedia of Archaeal and Bacterial Type Strains, Phase II (KMG-II): from individual species to whole genera.</title>
        <authorList>
            <person name="Goeker M."/>
        </authorList>
    </citation>
    <scope>NUCLEOTIDE SEQUENCE [LARGE SCALE GENOMIC DNA]</scope>
    <source>
        <strain evidence="2 4">DSM 15235</strain>
    </source>
</reference>
<reference evidence="3" key="1">
    <citation type="submission" date="2018-11" db="EMBL/GenBank/DDBJ databases">
        <title>Proposal to divide the Flavobacteriaceae and reorganize its genera based on Amino Acid Identity values calculated from whole genome sequences.</title>
        <authorList>
            <person name="Nicholson A.C."/>
            <person name="Gulvik C.A."/>
            <person name="Whitney A.M."/>
            <person name="Humrighouse B.W."/>
            <person name="Bell M."/>
            <person name="Holmes B."/>
            <person name="Steigerwalt A."/>
            <person name="Villarma A."/>
            <person name="Sheth M."/>
            <person name="Batra D."/>
            <person name="Pryor J."/>
            <person name="Bernardet J.-F."/>
            <person name="Hugo C."/>
            <person name="Kampfer P."/>
            <person name="Newman J."/>
            <person name="Mcquiston J.R."/>
        </authorList>
    </citation>
    <scope>NUCLEOTIDE SEQUENCE [LARGE SCALE GENOMIC DNA]</scope>
    <source>
        <strain evidence="3">DSM 15235</strain>
    </source>
</reference>
<organism evidence="1 3">
    <name type="scientific">Chryseobacterium daecheongense</name>
    <dbReference type="NCBI Taxonomy" id="192389"/>
    <lineage>
        <taxon>Bacteria</taxon>
        <taxon>Pseudomonadati</taxon>
        <taxon>Bacteroidota</taxon>
        <taxon>Flavobacteriia</taxon>
        <taxon>Flavobacteriales</taxon>
        <taxon>Weeksellaceae</taxon>
        <taxon>Chryseobacterium group</taxon>
        <taxon>Chryseobacterium</taxon>
    </lineage>
</organism>
<accession>A0A3N0W574</accession>
<sequence>MDKQIQEINQPDYKQIYIDIITVKFPEKMEKCFFLLNKKELSDIDIIELNKRVFETEDLETEKFNQKLRSYNTSSIIKILDYQQKNSLNNTQLAKHFKLSRNTVAKWKKMNIC</sequence>
<comment type="caution">
    <text evidence="1">The sequence shown here is derived from an EMBL/GenBank/DDBJ whole genome shotgun (WGS) entry which is preliminary data.</text>
</comment>
<dbReference type="OrthoDB" id="1260127at2"/>
<keyword evidence="4" id="KW-1185">Reference proteome</keyword>
<evidence type="ECO:0000313" key="2">
    <source>
        <dbReference type="EMBL" id="TDX94874.1"/>
    </source>
</evidence>
<gene>
    <name evidence="2" type="ORF">BCF50_0645</name>
    <name evidence="1" type="ORF">EGI05_04620</name>
</gene>
<dbReference type="EMBL" id="SOQW01000001">
    <property type="protein sequence ID" value="TDX94874.1"/>
    <property type="molecule type" value="Genomic_DNA"/>
</dbReference>
<evidence type="ECO:0000313" key="3">
    <source>
        <dbReference type="Proteomes" id="UP000269375"/>
    </source>
</evidence>
<name>A0A3N0W574_9FLAO</name>
<dbReference type="Proteomes" id="UP000269375">
    <property type="component" value="Unassembled WGS sequence"/>
</dbReference>
<dbReference type="Proteomes" id="UP000295709">
    <property type="component" value="Unassembled WGS sequence"/>
</dbReference>
<proteinExistence type="predicted"/>
<evidence type="ECO:0000313" key="1">
    <source>
        <dbReference type="EMBL" id="ROI00173.1"/>
    </source>
</evidence>
<dbReference type="AlphaFoldDB" id="A0A3N0W574"/>
<dbReference type="RefSeq" id="WP_123261876.1">
    <property type="nucleotide sequence ID" value="NZ_RJTX01000001.1"/>
</dbReference>
<dbReference type="EMBL" id="RJTX01000001">
    <property type="protein sequence ID" value="ROI00173.1"/>
    <property type="molecule type" value="Genomic_DNA"/>
</dbReference>
<protein>
    <submittedName>
        <fullName evidence="1">Helix-turn-helix domain-containing protein</fullName>
    </submittedName>
</protein>
<evidence type="ECO:0000313" key="4">
    <source>
        <dbReference type="Proteomes" id="UP000295709"/>
    </source>
</evidence>